<dbReference type="GO" id="GO:0005634">
    <property type="term" value="C:nucleus"/>
    <property type="evidence" value="ECO:0007669"/>
    <property type="project" value="UniProtKB-SubCell"/>
</dbReference>
<dbReference type="GO" id="GO:0016226">
    <property type="term" value="P:iron-sulfur cluster assembly"/>
    <property type="evidence" value="ECO:0007669"/>
    <property type="project" value="UniProtKB-UniRule"/>
</dbReference>
<evidence type="ECO:0000256" key="3">
    <source>
        <dbReference type="ARBA" id="ARBA00022737"/>
    </source>
</evidence>
<dbReference type="OrthoDB" id="342900at2759"/>
<feature type="domain" description="MMS19 N-terminal" evidence="7">
    <location>
        <begin position="50"/>
        <end position="321"/>
    </location>
</feature>
<dbReference type="Proteomes" id="UP000664132">
    <property type="component" value="Unassembled WGS sequence"/>
</dbReference>
<dbReference type="InterPro" id="IPR016024">
    <property type="entry name" value="ARM-type_fold"/>
</dbReference>
<keyword evidence="5" id="KW-0227">DNA damage</keyword>
<keyword evidence="3" id="KW-0677">Repeat</keyword>
<dbReference type="PANTHER" id="PTHR12891:SF0">
    <property type="entry name" value="MMS19 NUCLEOTIDE EXCISION REPAIR PROTEIN HOMOLOG"/>
    <property type="match status" value="1"/>
</dbReference>
<dbReference type="EMBL" id="JAFJYH010000010">
    <property type="protein sequence ID" value="KAG4425437.1"/>
    <property type="molecule type" value="Genomic_DNA"/>
</dbReference>
<dbReference type="GO" id="GO:0006281">
    <property type="term" value="P:DNA repair"/>
    <property type="evidence" value="ECO:0007669"/>
    <property type="project" value="UniProtKB-UniRule"/>
</dbReference>
<proteinExistence type="inferred from homology"/>
<evidence type="ECO:0000313" key="8">
    <source>
        <dbReference type="EMBL" id="KAG4425437.1"/>
    </source>
</evidence>
<sequence length="1132" mass="125441">MPLFTVQDWIAAAHLGAGQAAKEEEIVTDYAGSIELTVYSMENLLKDLAPFIHADEDLVAVARGLSLLSRVLGRLTVEPSRHTVKYLTDYLCDRLNNTNSLPSFRAGLHEVASCLSVIVTWEHFPPGEAISVASAIFSLSRETRFKDLKPAARQTLYLLVETLLRSRGEALLKASTIPELVRGLVTLAEFEKTPACLEVLFNLYTYLSKDWDLEAEEFQALWGAFSRYWPVTVGGSREQVSKPTSEELRDLLLQCILSNDSYAKNAIPMCLEKLDTTQDLSATTKNEVLATLTACVESYSNPALAPWSTKIWDSLKYEVWNGDVDDFIRSSLKVLHALSSSLSRKSYDWSSLDSPLALYIVPTAKECKERLQDSKKQFTRRTGEILSVIASGSPYAFQLVIKEVLPSLNTIWQDLRLGSEKTLLLGVFNNILVARLALPDISNPTATYSADQAALLTVERQNMAKLATDFSKFSQNLVDVYFGAFADSEVASTSTPDPTLTVAAIKGLTLLFQIPEYLSTVEQGMIVQKLNDLATSPEQDDEVSRTVVESLQQICSIKPMIFRENTLLDFLQKIPEKLSTDSDSEDLDVIVRYLESLTEICCTVVCKKEITTKPPVTAASSFWHRNFDAMVEKLLIKFTAVMSDNGQLQYASAIVASIANAIEKFDKTVNEAHITTKLPIPNDSSVGPYDYIVLGLFREIVVQKVDSNGQLYVGLKSSSTSVELDRLVNMIGKVTTFALRSKLVTPSNNLVLTWNRNFLKEPSAIWSLFTHTGDGLLSSTQKNLQRGPRDKCLVNILSASLLAAMPPKSKDEMRIPAGDVAAAMIQNSLHMPKDTSRECLQSTHEMLQLLVNKFGATKEILEDGTKLFELMKRLVEDSTSASAGQAVKVYQTLAYLTGASLSAFDHTLEPLIGLMIEGIKNPIVGRKVAQSFRILLAPSPVLTKENFCSVRLLRNSKCFAVAANPLIALWQAASDKTLKEKYLIAISGILVFMTPTQLDEGIEASRLLPIILEGVTVQDEQFTKTAFMKTLFQLAPRHPKVIEEHLDSVLGRVLDRLRNTYHNPSDSSAECRVLAVEVLILLVKTVKPALLTQRANKINSELDAAKDDAAWEVRKKAGDCAMELFNLNDRMK</sequence>
<evidence type="ECO:0000313" key="9">
    <source>
        <dbReference type="Proteomes" id="UP000664132"/>
    </source>
</evidence>
<gene>
    <name evidence="8" type="ORF">IFR04_001356</name>
</gene>
<dbReference type="AlphaFoldDB" id="A0A8H8BVI4"/>
<dbReference type="SUPFAM" id="SSF48371">
    <property type="entry name" value="ARM repeat"/>
    <property type="match status" value="1"/>
</dbReference>
<keyword evidence="5" id="KW-0234">DNA repair</keyword>
<dbReference type="InterPro" id="IPR029240">
    <property type="entry name" value="MMS19_N"/>
</dbReference>
<reference evidence="8" key="1">
    <citation type="submission" date="2021-02" db="EMBL/GenBank/DDBJ databases">
        <title>Genome sequence Cadophora malorum strain M34.</title>
        <authorList>
            <person name="Stefanovic E."/>
            <person name="Vu D."/>
            <person name="Scully C."/>
            <person name="Dijksterhuis J."/>
            <person name="Roader J."/>
            <person name="Houbraken J."/>
        </authorList>
    </citation>
    <scope>NUCLEOTIDE SEQUENCE</scope>
    <source>
        <strain evidence="8">M34</strain>
    </source>
</reference>
<protein>
    <recommendedName>
        <fullName evidence="5">MMS19 nucleotide excision repair protein</fullName>
    </recommendedName>
</protein>
<dbReference type="InterPro" id="IPR024687">
    <property type="entry name" value="MMS19_C"/>
</dbReference>
<dbReference type="Gene3D" id="1.25.10.10">
    <property type="entry name" value="Leucine-rich Repeat Variant"/>
    <property type="match status" value="2"/>
</dbReference>
<comment type="caution">
    <text evidence="8">The sequence shown here is derived from an EMBL/GenBank/DDBJ whole genome shotgun (WGS) entry which is preliminary data.</text>
</comment>
<accession>A0A8H8BVI4</accession>
<keyword evidence="9" id="KW-1185">Reference proteome</keyword>
<comment type="subcellular location">
    <subcellularLocation>
        <location evidence="1 5">Nucleus</location>
    </subcellularLocation>
</comment>
<evidence type="ECO:0000256" key="2">
    <source>
        <dbReference type="ARBA" id="ARBA00009340"/>
    </source>
</evidence>
<dbReference type="Pfam" id="PF14500">
    <property type="entry name" value="MMS19_N"/>
    <property type="match status" value="1"/>
</dbReference>
<evidence type="ECO:0000256" key="1">
    <source>
        <dbReference type="ARBA" id="ARBA00004123"/>
    </source>
</evidence>
<evidence type="ECO:0000259" key="6">
    <source>
        <dbReference type="Pfam" id="PF12460"/>
    </source>
</evidence>
<dbReference type="InterPro" id="IPR039920">
    <property type="entry name" value="MMS19"/>
</dbReference>
<evidence type="ECO:0000259" key="7">
    <source>
        <dbReference type="Pfam" id="PF14500"/>
    </source>
</evidence>
<comment type="function">
    <text evidence="5">Key component of the cytosolic iron-sulfur protein assembly (CIA) complex, a multiprotein complex that mediates the incorporation of iron-sulfur cluster into apoproteins specifically involved in DNA metabolism and genomic integrity. In the CIA complex, MMS19 acts as an adapter between early-acting CIA components and a subset of cellular target iron-sulfur proteins.</text>
</comment>
<dbReference type="GO" id="GO:0051604">
    <property type="term" value="P:protein maturation"/>
    <property type="evidence" value="ECO:0007669"/>
    <property type="project" value="UniProtKB-UniRule"/>
</dbReference>
<evidence type="ECO:0000256" key="5">
    <source>
        <dbReference type="RuleBase" id="RU367072"/>
    </source>
</evidence>
<keyword evidence="4 5" id="KW-0539">Nucleus</keyword>
<dbReference type="InterPro" id="IPR011989">
    <property type="entry name" value="ARM-like"/>
</dbReference>
<dbReference type="Pfam" id="PF12460">
    <property type="entry name" value="MMS19_C"/>
    <property type="match status" value="1"/>
</dbReference>
<dbReference type="GO" id="GO:0097361">
    <property type="term" value="C:cytosolic [4Fe-4S] assembly targeting complex"/>
    <property type="evidence" value="ECO:0007669"/>
    <property type="project" value="UniProtKB-UniRule"/>
</dbReference>
<dbReference type="PANTHER" id="PTHR12891">
    <property type="entry name" value="DNA REPAIR/TRANSCRIPTION PROTEIN MET18/MMS19"/>
    <property type="match status" value="1"/>
</dbReference>
<evidence type="ECO:0000256" key="4">
    <source>
        <dbReference type="ARBA" id="ARBA00023242"/>
    </source>
</evidence>
<organism evidence="8 9">
    <name type="scientific">Cadophora malorum</name>
    <dbReference type="NCBI Taxonomy" id="108018"/>
    <lineage>
        <taxon>Eukaryota</taxon>
        <taxon>Fungi</taxon>
        <taxon>Dikarya</taxon>
        <taxon>Ascomycota</taxon>
        <taxon>Pezizomycotina</taxon>
        <taxon>Leotiomycetes</taxon>
        <taxon>Helotiales</taxon>
        <taxon>Ploettnerulaceae</taxon>
        <taxon>Cadophora</taxon>
    </lineage>
</organism>
<comment type="similarity">
    <text evidence="2 5">Belongs to the MET18/MMS19 family.</text>
</comment>
<feature type="domain" description="MMS19 C-terminal" evidence="6">
    <location>
        <begin position="627"/>
        <end position="1082"/>
    </location>
</feature>
<name>A0A8H8BVI4_9HELO</name>